<dbReference type="Pfam" id="PF24373">
    <property type="entry name" value="DUF7529"/>
    <property type="match status" value="1"/>
</dbReference>
<feature type="region of interest" description="Disordered" evidence="1">
    <location>
        <begin position="1"/>
        <end position="32"/>
    </location>
</feature>
<dbReference type="EMBL" id="JBHSZQ010000004">
    <property type="protein sequence ID" value="MFC7125109.1"/>
    <property type="molecule type" value="Genomic_DNA"/>
</dbReference>
<comment type="caution">
    <text evidence="2">The sequence shown here is derived from an EMBL/GenBank/DDBJ whole genome shotgun (WGS) entry which is preliminary data.</text>
</comment>
<dbReference type="Proteomes" id="UP001596414">
    <property type="component" value="Unassembled WGS sequence"/>
</dbReference>
<evidence type="ECO:0000313" key="2">
    <source>
        <dbReference type="EMBL" id="MFC7125109.1"/>
    </source>
</evidence>
<dbReference type="RefSeq" id="WP_267636111.1">
    <property type="nucleotide sequence ID" value="NZ_JAODIY010000004.1"/>
</dbReference>
<dbReference type="AlphaFoldDB" id="A0ABD5X3J6"/>
<feature type="compositionally biased region" description="Acidic residues" evidence="1">
    <location>
        <begin position="1"/>
        <end position="22"/>
    </location>
</feature>
<protein>
    <recommendedName>
        <fullName evidence="4">SnoaL-like domain-containing protein</fullName>
    </recommendedName>
</protein>
<evidence type="ECO:0000313" key="3">
    <source>
        <dbReference type="Proteomes" id="UP001596414"/>
    </source>
</evidence>
<sequence length="204" mass="23133">MPTDEKTDDDNGSLPDDMDDIEDPHVGKGDAQNEELHKARLESYGDVHEQAWQAVLEEMEVLATDRKNDGWETHTVIAAHTDAVSKDMGQHDRFGLHHIVPNNHADVISDIYDESEFSEFLAYGKPIESFVFLVTEFIDPDRQRSIFVACSYDPTRGKGMVENGEEYGCLNTYFKTIDGTILGKFTHERWEPLVGKEPEEATEL</sequence>
<evidence type="ECO:0008006" key="4">
    <source>
        <dbReference type="Google" id="ProtNLM"/>
    </source>
</evidence>
<accession>A0ABD5X3J6</accession>
<proteinExistence type="predicted"/>
<gene>
    <name evidence="2" type="ORF">ACFQJ7_03515</name>
</gene>
<reference evidence="2 3" key="1">
    <citation type="journal article" date="2014" name="Int. J. Syst. Evol. Microbiol.">
        <title>Complete genome sequence of Corynebacterium casei LMG S-19264T (=DSM 44701T), isolated from a smear-ripened cheese.</title>
        <authorList>
            <consortium name="US DOE Joint Genome Institute (JGI-PGF)"/>
            <person name="Walter F."/>
            <person name="Albersmeier A."/>
            <person name="Kalinowski J."/>
            <person name="Ruckert C."/>
        </authorList>
    </citation>
    <scope>NUCLEOTIDE SEQUENCE [LARGE SCALE GENOMIC DNA]</scope>
    <source>
        <strain evidence="2 3">CGMCC 4.7215</strain>
    </source>
</reference>
<name>A0ABD5X3J6_9EURY</name>
<organism evidence="2 3">
    <name type="scientific">Halovenus rubra</name>
    <dbReference type="NCBI Taxonomy" id="869890"/>
    <lineage>
        <taxon>Archaea</taxon>
        <taxon>Methanobacteriati</taxon>
        <taxon>Methanobacteriota</taxon>
        <taxon>Stenosarchaea group</taxon>
        <taxon>Halobacteria</taxon>
        <taxon>Halobacteriales</taxon>
        <taxon>Haloarculaceae</taxon>
        <taxon>Halovenus</taxon>
    </lineage>
</organism>
<evidence type="ECO:0000256" key="1">
    <source>
        <dbReference type="SAM" id="MobiDB-lite"/>
    </source>
</evidence>
<dbReference type="InterPro" id="IPR055951">
    <property type="entry name" value="DUF7529"/>
</dbReference>